<feature type="chain" id="PRO_5013581010" evidence="2">
    <location>
        <begin position="22"/>
        <end position="246"/>
    </location>
</feature>
<evidence type="ECO:0000313" key="4">
    <source>
        <dbReference type="Proteomes" id="UP000229972"/>
    </source>
</evidence>
<feature type="signal peptide" evidence="2">
    <location>
        <begin position="1"/>
        <end position="21"/>
    </location>
</feature>
<reference evidence="4" key="1">
    <citation type="submission" date="2017-09" db="EMBL/GenBank/DDBJ databases">
        <title>Depth-based differentiation of microbial function through sediment-hosted aquifers and enrichment of novel symbionts in the deep terrestrial subsurface.</title>
        <authorList>
            <person name="Probst A.J."/>
            <person name="Ladd B."/>
            <person name="Jarett J.K."/>
            <person name="Geller-Mcgrath D.E."/>
            <person name="Sieber C.M.K."/>
            <person name="Emerson J.B."/>
            <person name="Anantharaman K."/>
            <person name="Thomas B.C."/>
            <person name="Malmstrom R."/>
            <person name="Stieglmeier M."/>
            <person name="Klingl A."/>
            <person name="Woyke T."/>
            <person name="Ryan C.M."/>
            <person name="Banfield J.F."/>
        </authorList>
    </citation>
    <scope>NUCLEOTIDE SEQUENCE [LARGE SCALE GENOMIC DNA]</scope>
</reference>
<feature type="region of interest" description="Disordered" evidence="1">
    <location>
        <begin position="29"/>
        <end position="48"/>
    </location>
</feature>
<gene>
    <name evidence="3" type="ORF">COT93_01190</name>
</gene>
<keyword evidence="2" id="KW-0732">Signal</keyword>
<name>A0A2H0V9D8_9BACT</name>
<dbReference type="Proteomes" id="UP000229972">
    <property type="component" value="Unassembled WGS sequence"/>
</dbReference>
<evidence type="ECO:0000256" key="1">
    <source>
        <dbReference type="SAM" id="MobiDB-lite"/>
    </source>
</evidence>
<proteinExistence type="predicted"/>
<comment type="caution">
    <text evidence="3">The sequence shown here is derived from an EMBL/GenBank/DDBJ whole genome shotgun (WGS) entry which is preliminary data.</text>
</comment>
<dbReference type="AlphaFoldDB" id="A0A2H0V9D8"/>
<accession>A0A2H0V9D8</accession>
<evidence type="ECO:0000256" key="2">
    <source>
        <dbReference type="SAM" id="SignalP"/>
    </source>
</evidence>
<evidence type="ECO:0000313" key="3">
    <source>
        <dbReference type="EMBL" id="PIR95724.1"/>
    </source>
</evidence>
<dbReference type="PROSITE" id="PS51257">
    <property type="entry name" value="PROKAR_LIPOPROTEIN"/>
    <property type="match status" value="1"/>
</dbReference>
<dbReference type="EMBL" id="PFAL01000012">
    <property type="protein sequence ID" value="PIR95724.1"/>
    <property type="molecule type" value="Genomic_DNA"/>
</dbReference>
<organism evidence="3 4">
    <name type="scientific">Candidatus Falkowbacteria bacterium CG10_big_fil_rev_8_21_14_0_10_37_18</name>
    <dbReference type="NCBI Taxonomy" id="1974562"/>
    <lineage>
        <taxon>Bacteria</taxon>
        <taxon>Candidatus Falkowiibacteriota</taxon>
    </lineage>
</organism>
<protein>
    <submittedName>
        <fullName evidence="3">Uncharacterized protein</fullName>
    </submittedName>
</protein>
<sequence length="246" mass="28033">MKKIKLLLITLLLATASVTLAGCSNEEANREHVPITNTQESIEEDKSDFPQRDKAIEQYLLAQKQFSWQTEKDSHTFCKIENLKPDQELFPLYLWSYCGEYIIKDNKLETLSGSSGPVKIDYPNELSYYNLSQFSHEVPGDGSNYAKDIKIIFPDDVQRKIFNHDTKSLITKTENFALINISAWNSIKQAIADCEIKSIMQTHALEVTATFKEGRIITAQEPGIDDIFNIIDENREKCGEIIMATE</sequence>